<evidence type="ECO:0000313" key="2">
    <source>
        <dbReference type="EMBL" id="KUJ11477.1"/>
    </source>
</evidence>
<gene>
    <name evidence="2" type="ORF">LY89DRAFT_758142</name>
</gene>
<feature type="compositionally biased region" description="Low complexity" evidence="1">
    <location>
        <begin position="438"/>
        <end position="448"/>
    </location>
</feature>
<dbReference type="EMBL" id="KQ947426">
    <property type="protein sequence ID" value="KUJ11477.1"/>
    <property type="molecule type" value="Genomic_DNA"/>
</dbReference>
<feature type="compositionally biased region" description="Polar residues" evidence="1">
    <location>
        <begin position="425"/>
        <end position="437"/>
    </location>
</feature>
<dbReference type="Proteomes" id="UP000070700">
    <property type="component" value="Unassembled WGS sequence"/>
</dbReference>
<evidence type="ECO:0000256" key="1">
    <source>
        <dbReference type="SAM" id="MobiDB-lite"/>
    </source>
</evidence>
<feature type="region of interest" description="Disordered" evidence="1">
    <location>
        <begin position="425"/>
        <end position="479"/>
    </location>
</feature>
<dbReference type="OrthoDB" id="3555548at2759"/>
<feature type="compositionally biased region" description="Gly residues" evidence="1">
    <location>
        <begin position="449"/>
        <end position="458"/>
    </location>
</feature>
<dbReference type="InParanoid" id="A0A194WV65"/>
<reference evidence="2 3" key="1">
    <citation type="submission" date="2015-10" db="EMBL/GenBank/DDBJ databases">
        <title>Full genome of DAOMC 229536 Phialocephala scopiformis, a fungal endophyte of spruce producing the potent anti-insectan compound rugulosin.</title>
        <authorList>
            <consortium name="DOE Joint Genome Institute"/>
            <person name="Walker A.K."/>
            <person name="Frasz S.L."/>
            <person name="Seifert K.A."/>
            <person name="Miller J.D."/>
            <person name="Mondo S.J."/>
            <person name="Labutti K."/>
            <person name="Lipzen A."/>
            <person name="Dockter R."/>
            <person name="Kennedy M."/>
            <person name="Grigoriev I.V."/>
            <person name="Spatafora J.W."/>
        </authorList>
    </citation>
    <scope>NUCLEOTIDE SEQUENCE [LARGE SCALE GENOMIC DNA]</scope>
    <source>
        <strain evidence="2 3">CBS 120377</strain>
    </source>
</reference>
<feature type="compositionally biased region" description="Basic residues" evidence="1">
    <location>
        <begin position="459"/>
        <end position="472"/>
    </location>
</feature>
<dbReference type="AlphaFoldDB" id="A0A194WV65"/>
<keyword evidence="3" id="KW-1185">Reference proteome</keyword>
<dbReference type="RefSeq" id="XP_018065832.1">
    <property type="nucleotide sequence ID" value="XM_018221423.1"/>
</dbReference>
<proteinExistence type="predicted"/>
<sequence length="479" mass="54369">MDYRKALVTTQQERDTEKARIDAEKSRVEAEKARIALEIHTALEAKNILKVSRDTPGNTYWPEFFPGYYVDEKVELTVEILTEPTSEQARLIALGERTLPFTFDSEFGTQIGCDVMSRGQGNDKFYQIINRINTTVVRFTGLALLQVCKQISAECSQILYGENSFVFNTGTETTMRYTGLHEHDELEHFPHWIPGMPRENGYPRTSNQFNNAMNRMFDRDGFLPKFVARNPMLQFFHRIGPVNTLLLTKIKVEGQMKTLYNHLPEESESDRSLGFARFLPILTTVLKEACPNLRELTLYIEDKKFHFDYKESRLWDNDPYNKSRKSDEDRIDEVVERVVTTLDSLPSLNLMPHHCYDGWDNSTGFVSRDTFVDEWEKSVKWMKYVNQRARTQQIKRAGEVGIATALGQIVIQTTVESTAPTLHAQQASVSNSGHTNHSSGPSGSSSRGNGRGRGQGRGGRGRGGRARGRGGRGGRDTSH</sequence>
<protein>
    <submittedName>
        <fullName evidence="2">Uncharacterized protein</fullName>
    </submittedName>
</protein>
<accession>A0A194WV65</accession>
<organism evidence="2 3">
    <name type="scientific">Mollisia scopiformis</name>
    <name type="common">Conifer needle endophyte fungus</name>
    <name type="synonym">Phialocephala scopiformis</name>
    <dbReference type="NCBI Taxonomy" id="149040"/>
    <lineage>
        <taxon>Eukaryota</taxon>
        <taxon>Fungi</taxon>
        <taxon>Dikarya</taxon>
        <taxon>Ascomycota</taxon>
        <taxon>Pezizomycotina</taxon>
        <taxon>Leotiomycetes</taxon>
        <taxon>Helotiales</taxon>
        <taxon>Mollisiaceae</taxon>
        <taxon>Mollisia</taxon>
    </lineage>
</organism>
<name>A0A194WV65_MOLSC</name>
<evidence type="ECO:0000313" key="3">
    <source>
        <dbReference type="Proteomes" id="UP000070700"/>
    </source>
</evidence>
<dbReference type="GeneID" id="28831149"/>
<dbReference type="KEGG" id="psco:LY89DRAFT_758142"/>